<gene>
    <name evidence="3" type="ORF">KTAU_25400</name>
</gene>
<dbReference type="Pfam" id="PF01230">
    <property type="entry name" value="HIT"/>
    <property type="match status" value="1"/>
</dbReference>
<sequence length="119" mass="13183">MIEPLRHAPGLADLTTDEVQAVSLLMGRLSQALHEVLQAKHVYAFILEDPIPHLHLHLIARHPGAPSQYWGTSLSGPRHHEAERLTSPRSMCACVPPSLTDGQVYAQRWLPLAFPGDGW</sequence>
<dbReference type="Proteomes" id="UP000334820">
    <property type="component" value="Unassembled WGS sequence"/>
</dbReference>
<comment type="caution">
    <text evidence="3">The sequence shown here is derived from an EMBL/GenBank/DDBJ whole genome shotgun (WGS) entry which is preliminary data.</text>
</comment>
<evidence type="ECO:0000256" key="1">
    <source>
        <dbReference type="PROSITE-ProRule" id="PRU00464"/>
    </source>
</evidence>
<dbReference type="SUPFAM" id="SSF54197">
    <property type="entry name" value="HIT-like"/>
    <property type="match status" value="1"/>
</dbReference>
<dbReference type="InterPro" id="IPR011146">
    <property type="entry name" value="HIT-like"/>
</dbReference>
<dbReference type="EMBL" id="BKZV01000003">
    <property type="protein sequence ID" value="GER83903.1"/>
    <property type="molecule type" value="Genomic_DNA"/>
</dbReference>
<dbReference type="RefSeq" id="WP_151728597.1">
    <property type="nucleotide sequence ID" value="NZ_BKZV01000003.1"/>
</dbReference>
<feature type="domain" description="HIT" evidence="2">
    <location>
        <begin position="1"/>
        <end position="68"/>
    </location>
</feature>
<protein>
    <recommendedName>
        <fullName evidence="2">HIT domain-containing protein</fullName>
    </recommendedName>
</protein>
<feature type="short sequence motif" description="Histidine triad motif" evidence="1">
    <location>
        <begin position="53"/>
        <end position="57"/>
    </location>
</feature>
<name>A0A5J4K8H4_9CHLR</name>
<evidence type="ECO:0000313" key="4">
    <source>
        <dbReference type="Proteomes" id="UP000334820"/>
    </source>
</evidence>
<proteinExistence type="predicted"/>
<dbReference type="GO" id="GO:0003824">
    <property type="term" value="F:catalytic activity"/>
    <property type="evidence" value="ECO:0007669"/>
    <property type="project" value="InterPro"/>
</dbReference>
<dbReference type="Gene3D" id="3.30.428.10">
    <property type="entry name" value="HIT-like"/>
    <property type="match status" value="1"/>
</dbReference>
<accession>A0A5J4K8H4</accession>
<evidence type="ECO:0000313" key="3">
    <source>
        <dbReference type="EMBL" id="GER83903.1"/>
    </source>
</evidence>
<reference evidence="3 4" key="1">
    <citation type="journal article" date="2019" name="Int. J. Syst. Evol. Microbiol.">
        <title>Thermogemmatispora aurantia sp. nov. and Thermogemmatispora argillosa sp. nov., within the class Ktedonobacteria, and emended description of the genus Thermogemmatispora.</title>
        <authorList>
            <person name="Zheng Y."/>
            <person name="Wang C.M."/>
            <person name="Sakai Y."/>
            <person name="Abe K."/>
            <person name="Yokota A."/>
            <person name="Yabe S."/>
        </authorList>
    </citation>
    <scope>NUCLEOTIDE SEQUENCE [LARGE SCALE GENOMIC DNA]</scope>
    <source>
        <strain evidence="3 4">A1-2</strain>
    </source>
</reference>
<dbReference type="AlphaFoldDB" id="A0A5J4K8H4"/>
<dbReference type="PROSITE" id="PS51084">
    <property type="entry name" value="HIT_2"/>
    <property type="match status" value="1"/>
</dbReference>
<evidence type="ECO:0000259" key="2">
    <source>
        <dbReference type="PROSITE" id="PS51084"/>
    </source>
</evidence>
<dbReference type="InterPro" id="IPR036265">
    <property type="entry name" value="HIT-like_sf"/>
</dbReference>
<organism evidence="3 4">
    <name type="scientific">Thermogemmatispora aurantia</name>
    <dbReference type="NCBI Taxonomy" id="2045279"/>
    <lineage>
        <taxon>Bacteria</taxon>
        <taxon>Bacillati</taxon>
        <taxon>Chloroflexota</taxon>
        <taxon>Ktedonobacteria</taxon>
        <taxon>Thermogemmatisporales</taxon>
        <taxon>Thermogemmatisporaceae</taxon>
        <taxon>Thermogemmatispora</taxon>
    </lineage>
</organism>
<keyword evidence="4" id="KW-1185">Reference proteome</keyword>